<keyword evidence="2" id="KW-1185">Reference proteome</keyword>
<proteinExistence type="predicted"/>
<reference evidence="1 2" key="1">
    <citation type="submission" date="2016-05" db="EMBL/GenBank/DDBJ databases">
        <title>A degradative enzymes factory behind the ericoid mycorrhizal symbiosis.</title>
        <authorList>
            <consortium name="DOE Joint Genome Institute"/>
            <person name="Martino E."/>
            <person name="Morin E."/>
            <person name="Grelet G."/>
            <person name="Kuo A."/>
            <person name="Kohler A."/>
            <person name="Daghino S."/>
            <person name="Barry K."/>
            <person name="Choi C."/>
            <person name="Cichocki N."/>
            <person name="Clum A."/>
            <person name="Copeland A."/>
            <person name="Hainaut M."/>
            <person name="Haridas S."/>
            <person name="Labutti K."/>
            <person name="Lindquist E."/>
            <person name="Lipzen A."/>
            <person name="Khouja H.-R."/>
            <person name="Murat C."/>
            <person name="Ohm R."/>
            <person name="Olson A."/>
            <person name="Spatafora J."/>
            <person name="Veneault-Fourrey C."/>
            <person name="Henrissat B."/>
            <person name="Grigoriev I."/>
            <person name="Martin F."/>
            <person name="Perotto S."/>
        </authorList>
    </citation>
    <scope>NUCLEOTIDE SEQUENCE [LARGE SCALE GENOMIC DNA]</scope>
    <source>
        <strain evidence="1 2">UAMH 7357</strain>
    </source>
</reference>
<protein>
    <submittedName>
        <fullName evidence="1">Uncharacterized protein</fullName>
    </submittedName>
</protein>
<dbReference type="AlphaFoldDB" id="A0A2J6Q5B4"/>
<gene>
    <name evidence="1" type="ORF">NA56DRAFT_127479</name>
</gene>
<sequence length="248" mass="27315">MKVSHCVIFSLIFSPPGSHWGENITQCEIVLRGHTTACRSTSQQQQPLSYPSEHLSRHPNRIAEHTLRGIPAPPPPQPGRCLFDLLPRPTSVSVLDQSSLQIVTTAHLGMASMPLCPPKILASRIITVHNNLSLFAIALDSHRGKEDAPCIHYKESLPPGSTLTLGANTPELSLALREYSLELSSSRVLPEEEQTPTLWAAKKKNICASSLILLRLLHDFAPPSVEREYCLDGEIIFGERQPFGVALR</sequence>
<dbReference type="Proteomes" id="UP000235672">
    <property type="component" value="Unassembled WGS sequence"/>
</dbReference>
<dbReference type="EMBL" id="KZ613481">
    <property type="protein sequence ID" value="PMD21472.1"/>
    <property type="molecule type" value="Genomic_DNA"/>
</dbReference>
<accession>A0A2J6Q5B4</accession>
<evidence type="ECO:0000313" key="2">
    <source>
        <dbReference type="Proteomes" id="UP000235672"/>
    </source>
</evidence>
<name>A0A2J6Q5B4_9HELO</name>
<evidence type="ECO:0000313" key="1">
    <source>
        <dbReference type="EMBL" id="PMD21472.1"/>
    </source>
</evidence>
<organism evidence="1 2">
    <name type="scientific">Hyaloscypha hepaticicola</name>
    <dbReference type="NCBI Taxonomy" id="2082293"/>
    <lineage>
        <taxon>Eukaryota</taxon>
        <taxon>Fungi</taxon>
        <taxon>Dikarya</taxon>
        <taxon>Ascomycota</taxon>
        <taxon>Pezizomycotina</taxon>
        <taxon>Leotiomycetes</taxon>
        <taxon>Helotiales</taxon>
        <taxon>Hyaloscyphaceae</taxon>
        <taxon>Hyaloscypha</taxon>
    </lineage>
</organism>